<dbReference type="EMBL" id="BAAAPH010000006">
    <property type="protein sequence ID" value="GAA1565836.1"/>
    <property type="molecule type" value="Genomic_DNA"/>
</dbReference>
<organism evidence="8 9">
    <name type="scientific">Kribbella hippodromi</name>
    <dbReference type="NCBI Taxonomy" id="434347"/>
    <lineage>
        <taxon>Bacteria</taxon>
        <taxon>Bacillati</taxon>
        <taxon>Actinomycetota</taxon>
        <taxon>Actinomycetes</taxon>
        <taxon>Propionibacteriales</taxon>
        <taxon>Kribbellaceae</taxon>
        <taxon>Kribbella</taxon>
    </lineage>
</organism>
<comment type="similarity">
    <text evidence="2">Belongs to the ComB family.</text>
</comment>
<accession>A0ABP4NQI1</accession>
<gene>
    <name evidence="8" type="ORF">GCM10009804_23140</name>
</gene>
<dbReference type="SUPFAM" id="SSF142823">
    <property type="entry name" value="ComB-like"/>
    <property type="match status" value="1"/>
</dbReference>
<dbReference type="Gene3D" id="3.90.1560.10">
    <property type="entry name" value="ComB-like"/>
    <property type="match status" value="1"/>
</dbReference>
<evidence type="ECO:0000256" key="6">
    <source>
        <dbReference type="ARBA" id="ARBA00022842"/>
    </source>
</evidence>
<dbReference type="InterPro" id="IPR005238">
    <property type="entry name" value="ComB-like"/>
</dbReference>
<dbReference type="Proteomes" id="UP001501705">
    <property type="component" value="Unassembled WGS sequence"/>
</dbReference>
<dbReference type="RefSeq" id="WP_344233422.1">
    <property type="nucleotide sequence ID" value="NZ_BAAAPH010000006.1"/>
</dbReference>
<dbReference type="PANTHER" id="PTHR37311">
    <property type="entry name" value="2-PHOSPHOSULFOLACTATE PHOSPHATASE-RELATED"/>
    <property type="match status" value="1"/>
</dbReference>
<evidence type="ECO:0000313" key="8">
    <source>
        <dbReference type="EMBL" id="GAA1565836.1"/>
    </source>
</evidence>
<dbReference type="EC" id="3.1.3.71" evidence="3"/>
<dbReference type="PANTHER" id="PTHR37311:SF1">
    <property type="entry name" value="2-PHOSPHOSULFOLACTATE PHOSPHATASE-RELATED"/>
    <property type="match status" value="1"/>
</dbReference>
<sequence length="258" mass="26543">MADLFGQGDFGVRLDWGPIGARATGADVSVVVDVLSFSTSVTLAVERGIRVFPYRWRGAQAEEFAAQHDAVLAVGRLEATKDGAVVAPSLSPAALLVCEPIPRLVLPSPNGSTIAAALQQSHSNLAVGCLRNARAVANWLTPALEAGRSIAVIAAGERWSHDDSLRPALEDHLGAGAILSGLVALGYGDELSPEALAAAEIFDAGLSSLGDRIRNCVGGRELISKGFGPDVAVAADLNVSSTVPVLVNGAFESAASDR</sequence>
<keyword evidence="9" id="KW-1185">Reference proteome</keyword>
<evidence type="ECO:0000256" key="4">
    <source>
        <dbReference type="ARBA" id="ARBA00021948"/>
    </source>
</evidence>
<evidence type="ECO:0000313" key="9">
    <source>
        <dbReference type="Proteomes" id="UP001501705"/>
    </source>
</evidence>
<evidence type="ECO:0000256" key="3">
    <source>
        <dbReference type="ARBA" id="ARBA00012953"/>
    </source>
</evidence>
<keyword evidence="6" id="KW-0460">Magnesium</keyword>
<dbReference type="InterPro" id="IPR036702">
    <property type="entry name" value="ComB-like_sf"/>
</dbReference>
<dbReference type="Pfam" id="PF04029">
    <property type="entry name" value="2-ph_phosp"/>
    <property type="match status" value="1"/>
</dbReference>
<proteinExistence type="inferred from homology"/>
<comment type="cofactor">
    <cofactor evidence="1">
        <name>Mg(2+)</name>
        <dbReference type="ChEBI" id="CHEBI:18420"/>
    </cofactor>
</comment>
<evidence type="ECO:0000256" key="5">
    <source>
        <dbReference type="ARBA" id="ARBA00022801"/>
    </source>
</evidence>
<comment type="catalytic activity">
    <reaction evidence="7">
        <text>(2R)-O-phospho-3-sulfolactate + H2O = (2R)-3-sulfolactate + phosphate</text>
        <dbReference type="Rhea" id="RHEA:23416"/>
        <dbReference type="ChEBI" id="CHEBI:15377"/>
        <dbReference type="ChEBI" id="CHEBI:15597"/>
        <dbReference type="ChEBI" id="CHEBI:43474"/>
        <dbReference type="ChEBI" id="CHEBI:58738"/>
        <dbReference type="EC" id="3.1.3.71"/>
    </reaction>
</comment>
<keyword evidence="5" id="KW-0378">Hydrolase</keyword>
<evidence type="ECO:0000256" key="1">
    <source>
        <dbReference type="ARBA" id="ARBA00001946"/>
    </source>
</evidence>
<comment type="caution">
    <text evidence="8">The sequence shown here is derived from an EMBL/GenBank/DDBJ whole genome shotgun (WGS) entry which is preliminary data.</text>
</comment>
<evidence type="ECO:0000256" key="2">
    <source>
        <dbReference type="ARBA" id="ARBA00009997"/>
    </source>
</evidence>
<evidence type="ECO:0000256" key="7">
    <source>
        <dbReference type="ARBA" id="ARBA00033711"/>
    </source>
</evidence>
<reference evidence="9" key="1">
    <citation type="journal article" date="2019" name="Int. J. Syst. Evol. Microbiol.">
        <title>The Global Catalogue of Microorganisms (GCM) 10K type strain sequencing project: providing services to taxonomists for standard genome sequencing and annotation.</title>
        <authorList>
            <consortium name="The Broad Institute Genomics Platform"/>
            <consortium name="The Broad Institute Genome Sequencing Center for Infectious Disease"/>
            <person name="Wu L."/>
            <person name="Ma J."/>
        </authorList>
    </citation>
    <scope>NUCLEOTIDE SEQUENCE [LARGE SCALE GENOMIC DNA]</scope>
    <source>
        <strain evidence="9">JCM 15572</strain>
    </source>
</reference>
<protein>
    <recommendedName>
        <fullName evidence="4">Probable 2-phosphosulfolactate phosphatase</fullName>
        <ecNumber evidence="3">3.1.3.71</ecNumber>
    </recommendedName>
</protein>
<name>A0ABP4NQI1_9ACTN</name>